<keyword evidence="4" id="KW-0411">Iron-sulfur</keyword>
<reference evidence="6" key="1">
    <citation type="submission" date="2019-03" db="EMBL/GenBank/DDBJ databases">
        <authorList>
            <person name="Hao L."/>
        </authorList>
    </citation>
    <scope>NUCLEOTIDE SEQUENCE</scope>
</reference>
<dbReference type="Gene3D" id="3.30.70.20">
    <property type="match status" value="1"/>
</dbReference>
<dbReference type="InterPro" id="IPR017900">
    <property type="entry name" value="4Fe4S_Fe_S_CS"/>
</dbReference>
<dbReference type="InterPro" id="IPR007160">
    <property type="entry name" value="DUF362"/>
</dbReference>
<evidence type="ECO:0000259" key="5">
    <source>
        <dbReference type="PROSITE" id="PS51379"/>
    </source>
</evidence>
<keyword evidence="2" id="KW-0479">Metal-binding</keyword>
<dbReference type="AlphaFoldDB" id="A0A485M4F3"/>
<accession>A0A485M4F3</accession>
<keyword evidence="3" id="KW-0408">Iron</keyword>
<evidence type="ECO:0000256" key="2">
    <source>
        <dbReference type="ARBA" id="ARBA00022723"/>
    </source>
</evidence>
<dbReference type="GO" id="GO:0051539">
    <property type="term" value="F:4 iron, 4 sulfur cluster binding"/>
    <property type="evidence" value="ECO:0007669"/>
    <property type="project" value="UniProtKB-KW"/>
</dbReference>
<dbReference type="InterPro" id="IPR017896">
    <property type="entry name" value="4Fe4S_Fe-S-bd"/>
</dbReference>
<dbReference type="EMBL" id="CAADRM010000115">
    <property type="protein sequence ID" value="VFU16082.1"/>
    <property type="molecule type" value="Genomic_DNA"/>
</dbReference>
<evidence type="ECO:0000313" key="6">
    <source>
        <dbReference type="EMBL" id="VFU16082.1"/>
    </source>
</evidence>
<dbReference type="PANTHER" id="PTHR24960:SF79">
    <property type="entry name" value="PHOTOSYSTEM I IRON-SULFUR CENTER"/>
    <property type="match status" value="1"/>
</dbReference>
<dbReference type="PROSITE" id="PS00198">
    <property type="entry name" value="4FE4S_FER_1"/>
    <property type="match status" value="1"/>
</dbReference>
<dbReference type="SUPFAM" id="SSF54862">
    <property type="entry name" value="4Fe-4S ferredoxins"/>
    <property type="match status" value="1"/>
</dbReference>
<sequence>MIVNLPKFKTHGLTYITAAVKNLFGAVPGLRKSQMNLKFPEKDDFCSFILDLYGAFLNGFDPSKTMVHIMDAIIAMEGEGPGTTGRPRAMNAVIAGLDALAVDWVAVQVSGLDIRLCTTLTEGFQRGFGITSGEEVGVVGETIEEMRVHDFREPQKPGATRFLRVPLIHRAMKNLFTDRPVPVAGRCTLCYQCMQICPAHAIGRAEAGERTPRFDKSACIRCLCCLEVCPEEAISLNKGPLRWMMQ</sequence>
<dbReference type="InterPro" id="IPR050157">
    <property type="entry name" value="PSI_iron-sulfur_center"/>
</dbReference>
<evidence type="ECO:0000256" key="3">
    <source>
        <dbReference type="ARBA" id="ARBA00023004"/>
    </source>
</evidence>
<dbReference type="PROSITE" id="PS51379">
    <property type="entry name" value="4FE4S_FER_2"/>
    <property type="match status" value="2"/>
</dbReference>
<dbReference type="Pfam" id="PF12838">
    <property type="entry name" value="Fer4_7"/>
    <property type="match status" value="1"/>
</dbReference>
<proteinExistence type="predicted"/>
<dbReference type="GO" id="GO:0046872">
    <property type="term" value="F:metal ion binding"/>
    <property type="evidence" value="ECO:0007669"/>
    <property type="project" value="UniProtKB-KW"/>
</dbReference>
<feature type="domain" description="4Fe-4S ferredoxin-type" evidence="5">
    <location>
        <begin position="210"/>
        <end position="239"/>
    </location>
</feature>
<feature type="domain" description="4Fe-4S ferredoxin-type" evidence="5">
    <location>
        <begin position="178"/>
        <end position="207"/>
    </location>
</feature>
<organism evidence="6">
    <name type="scientific">anaerobic digester metagenome</name>
    <dbReference type="NCBI Taxonomy" id="1263854"/>
    <lineage>
        <taxon>unclassified sequences</taxon>
        <taxon>metagenomes</taxon>
        <taxon>ecological metagenomes</taxon>
    </lineage>
</organism>
<evidence type="ECO:0000256" key="1">
    <source>
        <dbReference type="ARBA" id="ARBA00022485"/>
    </source>
</evidence>
<evidence type="ECO:0000256" key="4">
    <source>
        <dbReference type="ARBA" id="ARBA00023014"/>
    </source>
</evidence>
<name>A0A485M4F3_9ZZZZ</name>
<gene>
    <name evidence="6" type="ORF">SCFA_500022</name>
</gene>
<dbReference type="Pfam" id="PF04015">
    <property type="entry name" value="DUF362"/>
    <property type="match status" value="1"/>
</dbReference>
<dbReference type="PANTHER" id="PTHR24960">
    <property type="entry name" value="PHOTOSYSTEM I IRON-SULFUR CENTER-RELATED"/>
    <property type="match status" value="1"/>
</dbReference>
<keyword evidence="1" id="KW-0004">4Fe-4S</keyword>
<keyword evidence="6" id="KW-0670">Pyruvate</keyword>
<protein>
    <submittedName>
        <fullName evidence="6">Pyruvate synthase subunit PorD</fullName>
    </submittedName>
</protein>